<dbReference type="EMBL" id="JAMKPW020000043">
    <property type="protein sequence ID" value="KAK8194324.1"/>
    <property type="molecule type" value="Genomic_DNA"/>
</dbReference>
<keyword evidence="2" id="KW-1185">Reference proteome</keyword>
<organism evidence="1 2">
    <name type="scientific">Zalaria obscura</name>
    <dbReference type="NCBI Taxonomy" id="2024903"/>
    <lineage>
        <taxon>Eukaryota</taxon>
        <taxon>Fungi</taxon>
        <taxon>Dikarya</taxon>
        <taxon>Ascomycota</taxon>
        <taxon>Pezizomycotina</taxon>
        <taxon>Dothideomycetes</taxon>
        <taxon>Dothideomycetidae</taxon>
        <taxon>Dothideales</taxon>
        <taxon>Zalariaceae</taxon>
        <taxon>Zalaria</taxon>
    </lineage>
</organism>
<accession>A0ACC3S3E3</accession>
<proteinExistence type="predicted"/>
<dbReference type="Proteomes" id="UP001320706">
    <property type="component" value="Unassembled WGS sequence"/>
</dbReference>
<gene>
    <name evidence="1" type="ORF">M8818_007513</name>
</gene>
<name>A0ACC3S3E3_9PEZI</name>
<evidence type="ECO:0000313" key="1">
    <source>
        <dbReference type="EMBL" id="KAK8194324.1"/>
    </source>
</evidence>
<reference evidence="1" key="1">
    <citation type="submission" date="2024-02" db="EMBL/GenBank/DDBJ databases">
        <title>Metagenome Assembled Genome of Zalaria obscura JY119.</title>
        <authorList>
            <person name="Vighnesh L."/>
            <person name="Jagadeeshwari U."/>
            <person name="Venkata Ramana C."/>
            <person name="Sasikala C."/>
        </authorList>
    </citation>
    <scope>NUCLEOTIDE SEQUENCE</scope>
    <source>
        <strain evidence="1">JY119</strain>
    </source>
</reference>
<evidence type="ECO:0000313" key="2">
    <source>
        <dbReference type="Proteomes" id="UP001320706"/>
    </source>
</evidence>
<protein>
    <submittedName>
        <fullName evidence="1">Uncharacterized protein</fullName>
    </submittedName>
</protein>
<sequence>MSSEKRPASTSFGSSQLVKRQRSDNDLQSSALTTTNGQNGALIQGTYRGAGLPSSVMELTGHSGEIFAARFDPTGQHIASGSMDRNIMLWNTHGDCENYGVLQGHKGAILDLQWSRDSRVVYSASADMHLASWDAETGQRIRKHPGHEEVINCMDISKRGEELLISASDDGYIGIWDPRQKAAVTFLETQFPVTAATLSEAGNELFSGGIDNDIRVWDIRKQSVAYSLIGHTDTITSLAISPDGQTLLSNAHDSTVRTWDIRPFAPKDRHVRTYDGAPTGMEKNLLRACWDTQGKRIAAGSGDRTAVVWETSSGKLLHKLPGHKGAVNDVRFAQNDEPLILTASTDRTLMLGELSR</sequence>
<comment type="caution">
    <text evidence="1">The sequence shown here is derived from an EMBL/GenBank/DDBJ whole genome shotgun (WGS) entry which is preliminary data.</text>
</comment>